<feature type="signal peptide" evidence="1">
    <location>
        <begin position="1"/>
        <end position="18"/>
    </location>
</feature>
<dbReference type="OrthoDB" id="10381445at2759"/>
<sequence length="86" mass="9100">MQPTKILITAMSLGTALAASKFDEVAYGVCQAICTRQALTCYDKAGVTFGSKHQLGTEFNITTCNVALDTCVRICIFVANGACDLS</sequence>
<proteinExistence type="predicted"/>
<accession>A0A2P5I457</accession>
<dbReference type="EMBL" id="MAVT02000282">
    <property type="protein sequence ID" value="POS77299.1"/>
    <property type="molecule type" value="Genomic_DNA"/>
</dbReference>
<evidence type="ECO:0000313" key="3">
    <source>
        <dbReference type="Proteomes" id="UP000094444"/>
    </source>
</evidence>
<keyword evidence="1" id="KW-0732">Signal</keyword>
<dbReference type="PANTHER" id="PTHR37475">
    <property type="entry name" value="ZYGOTE-SPECIFIC CLASS V COPY B GENE PROTEIN"/>
    <property type="match status" value="1"/>
</dbReference>
<gene>
    <name evidence="2" type="ORF">DHEL01_v204301</name>
</gene>
<keyword evidence="3" id="KW-1185">Reference proteome</keyword>
<dbReference type="InParanoid" id="A0A2P5I457"/>
<dbReference type="AlphaFoldDB" id="A0A2P5I457"/>
<comment type="caution">
    <text evidence="2">The sequence shown here is derived from an EMBL/GenBank/DDBJ whole genome shotgun (WGS) entry which is preliminary data.</text>
</comment>
<evidence type="ECO:0000256" key="1">
    <source>
        <dbReference type="SAM" id="SignalP"/>
    </source>
</evidence>
<reference evidence="2" key="1">
    <citation type="submission" date="2017-09" db="EMBL/GenBank/DDBJ databases">
        <title>Polyketide synthases of a Diaporthe helianthi virulent isolate.</title>
        <authorList>
            <person name="Baroncelli R."/>
        </authorList>
    </citation>
    <scope>NUCLEOTIDE SEQUENCE [LARGE SCALE GENOMIC DNA]</scope>
    <source>
        <strain evidence="2">7/96</strain>
    </source>
</reference>
<dbReference type="PANTHER" id="PTHR37475:SF1">
    <property type="entry name" value="ZYGOTE-SPECIFIC PROTEIN"/>
    <property type="match status" value="1"/>
</dbReference>
<feature type="chain" id="PRO_5015163803" evidence="1">
    <location>
        <begin position="19"/>
        <end position="86"/>
    </location>
</feature>
<organism evidence="2 3">
    <name type="scientific">Diaporthe helianthi</name>
    <dbReference type="NCBI Taxonomy" id="158607"/>
    <lineage>
        <taxon>Eukaryota</taxon>
        <taxon>Fungi</taxon>
        <taxon>Dikarya</taxon>
        <taxon>Ascomycota</taxon>
        <taxon>Pezizomycotina</taxon>
        <taxon>Sordariomycetes</taxon>
        <taxon>Sordariomycetidae</taxon>
        <taxon>Diaporthales</taxon>
        <taxon>Diaporthaceae</taxon>
        <taxon>Diaporthe</taxon>
    </lineage>
</organism>
<evidence type="ECO:0000313" key="2">
    <source>
        <dbReference type="EMBL" id="POS77299.1"/>
    </source>
</evidence>
<protein>
    <submittedName>
        <fullName evidence="2">Uncharacterized protein</fullName>
    </submittedName>
</protein>
<dbReference type="Proteomes" id="UP000094444">
    <property type="component" value="Unassembled WGS sequence"/>
</dbReference>
<name>A0A2P5I457_DIAHE</name>